<dbReference type="RefSeq" id="WP_117895003.1">
    <property type="nucleotide sequence ID" value="NZ_CABJCV010000010.1"/>
</dbReference>
<dbReference type="GeneID" id="83015594"/>
<keyword evidence="2" id="KW-1185">Reference proteome</keyword>
<dbReference type="AlphaFoldDB" id="A0A412G0N3"/>
<evidence type="ECO:0000313" key="1">
    <source>
        <dbReference type="EMBL" id="RGR73996.1"/>
    </source>
</evidence>
<accession>A0A412G0N3</accession>
<name>A0A412G0N3_9FIRM</name>
<comment type="caution">
    <text evidence="1">The sequence shown here is derived from an EMBL/GenBank/DDBJ whole genome shotgun (WGS) entry which is preliminary data.</text>
</comment>
<reference evidence="1 2" key="1">
    <citation type="submission" date="2018-08" db="EMBL/GenBank/DDBJ databases">
        <title>A genome reference for cultivated species of the human gut microbiota.</title>
        <authorList>
            <person name="Zou Y."/>
            <person name="Xue W."/>
            <person name="Luo G."/>
        </authorList>
    </citation>
    <scope>NUCLEOTIDE SEQUENCE [LARGE SCALE GENOMIC DNA]</scope>
    <source>
        <strain evidence="1 2">AF24-29</strain>
    </source>
</reference>
<dbReference type="EMBL" id="QRUP01000010">
    <property type="protein sequence ID" value="RGR73996.1"/>
    <property type="molecule type" value="Genomic_DNA"/>
</dbReference>
<dbReference type="Proteomes" id="UP000284178">
    <property type="component" value="Unassembled WGS sequence"/>
</dbReference>
<gene>
    <name evidence="1" type="ORF">DWY25_09290</name>
</gene>
<sequence>MQKIQTQETLSALKSGEILMTRKADQIQFYALVNDRIRVQNANSRYTLSIEEWQALFSDEEFWIYEPVQASEISLEKDAEYYGWNHK</sequence>
<proteinExistence type="predicted"/>
<organism evidence="1 2">
    <name type="scientific">Holdemania filiformis</name>
    <dbReference type="NCBI Taxonomy" id="61171"/>
    <lineage>
        <taxon>Bacteria</taxon>
        <taxon>Bacillati</taxon>
        <taxon>Bacillota</taxon>
        <taxon>Erysipelotrichia</taxon>
        <taxon>Erysipelotrichales</taxon>
        <taxon>Erysipelotrichaceae</taxon>
        <taxon>Holdemania</taxon>
    </lineage>
</organism>
<protein>
    <submittedName>
        <fullName evidence="1">Uncharacterized protein</fullName>
    </submittedName>
</protein>
<evidence type="ECO:0000313" key="2">
    <source>
        <dbReference type="Proteomes" id="UP000284178"/>
    </source>
</evidence>